<keyword evidence="3 5" id="KW-0285">Flavoprotein</keyword>
<dbReference type="OrthoDB" id="9769473at2"/>
<organism evidence="9 10">
    <name type="scientific">Thermomonospora echinospora</name>
    <dbReference type="NCBI Taxonomy" id="1992"/>
    <lineage>
        <taxon>Bacteria</taxon>
        <taxon>Bacillati</taxon>
        <taxon>Actinomycetota</taxon>
        <taxon>Actinomycetes</taxon>
        <taxon>Streptosporangiales</taxon>
        <taxon>Thermomonosporaceae</taxon>
        <taxon>Thermomonospora</taxon>
    </lineage>
</organism>
<feature type="domain" description="Acyl-CoA oxidase/dehydrogenase middle" evidence="7">
    <location>
        <begin position="121"/>
        <end position="214"/>
    </location>
</feature>
<keyword evidence="5" id="KW-0560">Oxidoreductase</keyword>
<dbReference type="GO" id="GO:0050660">
    <property type="term" value="F:flavin adenine dinucleotide binding"/>
    <property type="evidence" value="ECO:0007669"/>
    <property type="project" value="InterPro"/>
</dbReference>
<dbReference type="Gene3D" id="2.40.110.10">
    <property type="entry name" value="Butyryl-CoA Dehydrogenase, subunit A, domain 2"/>
    <property type="match status" value="1"/>
</dbReference>
<accession>A0A1H6DXX3</accession>
<dbReference type="InterPro" id="IPR036250">
    <property type="entry name" value="AcylCo_DH-like_C"/>
</dbReference>
<evidence type="ECO:0000256" key="2">
    <source>
        <dbReference type="ARBA" id="ARBA00009347"/>
    </source>
</evidence>
<dbReference type="InterPro" id="IPR013786">
    <property type="entry name" value="AcylCoA_DH/ox_N"/>
</dbReference>
<dbReference type="PANTHER" id="PTHR43884">
    <property type="entry name" value="ACYL-COA DEHYDROGENASE"/>
    <property type="match status" value="1"/>
</dbReference>
<dbReference type="Gene3D" id="1.10.540.10">
    <property type="entry name" value="Acyl-CoA dehydrogenase/oxidase, N-terminal domain"/>
    <property type="match status" value="1"/>
</dbReference>
<dbReference type="GO" id="GO:0003995">
    <property type="term" value="F:acyl-CoA dehydrogenase activity"/>
    <property type="evidence" value="ECO:0007669"/>
    <property type="project" value="TreeGrafter"/>
</dbReference>
<dbReference type="EMBL" id="FNVO01000025">
    <property type="protein sequence ID" value="SEG90039.1"/>
    <property type="molecule type" value="Genomic_DNA"/>
</dbReference>
<dbReference type="Gene3D" id="1.20.140.10">
    <property type="entry name" value="Butyryl-CoA Dehydrogenase, subunit A, domain 3"/>
    <property type="match status" value="1"/>
</dbReference>
<gene>
    <name evidence="9" type="ORF">SAMN04489712_12521</name>
</gene>
<evidence type="ECO:0000313" key="9">
    <source>
        <dbReference type="EMBL" id="SEG90039.1"/>
    </source>
</evidence>
<dbReference type="InterPro" id="IPR046373">
    <property type="entry name" value="Acyl-CoA_Oxase/DH_mid-dom_sf"/>
</dbReference>
<evidence type="ECO:0000256" key="5">
    <source>
        <dbReference type="RuleBase" id="RU362125"/>
    </source>
</evidence>
<comment type="similarity">
    <text evidence="2 5">Belongs to the acyl-CoA dehydrogenase family.</text>
</comment>
<keyword evidence="4 5" id="KW-0274">FAD</keyword>
<dbReference type="Proteomes" id="UP000236723">
    <property type="component" value="Unassembled WGS sequence"/>
</dbReference>
<dbReference type="AlphaFoldDB" id="A0A1H6DXX3"/>
<dbReference type="PIRSF" id="PIRSF016578">
    <property type="entry name" value="HsaA"/>
    <property type="match status" value="1"/>
</dbReference>
<name>A0A1H6DXX3_9ACTN</name>
<evidence type="ECO:0000256" key="1">
    <source>
        <dbReference type="ARBA" id="ARBA00001974"/>
    </source>
</evidence>
<evidence type="ECO:0000259" key="7">
    <source>
        <dbReference type="Pfam" id="PF02770"/>
    </source>
</evidence>
<dbReference type="PANTHER" id="PTHR43884:SF12">
    <property type="entry name" value="ISOVALERYL-COA DEHYDROGENASE, MITOCHONDRIAL-RELATED"/>
    <property type="match status" value="1"/>
</dbReference>
<evidence type="ECO:0000256" key="4">
    <source>
        <dbReference type="ARBA" id="ARBA00022827"/>
    </source>
</evidence>
<dbReference type="InterPro" id="IPR037069">
    <property type="entry name" value="AcylCoA_DH/ox_N_sf"/>
</dbReference>
<evidence type="ECO:0000259" key="6">
    <source>
        <dbReference type="Pfam" id="PF00441"/>
    </source>
</evidence>
<comment type="cofactor">
    <cofactor evidence="1 5">
        <name>FAD</name>
        <dbReference type="ChEBI" id="CHEBI:57692"/>
    </cofactor>
</comment>
<dbReference type="InterPro" id="IPR006091">
    <property type="entry name" value="Acyl-CoA_Oxase/DH_mid-dom"/>
</dbReference>
<keyword evidence="10" id="KW-1185">Reference proteome</keyword>
<feature type="domain" description="Acyl-CoA dehydrogenase/oxidase N-terminal" evidence="8">
    <location>
        <begin position="6"/>
        <end position="117"/>
    </location>
</feature>
<dbReference type="Pfam" id="PF00441">
    <property type="entry name" value="Acyl-CoA_dh_1"/>
    <property type="match status" value="1"/>
</dbReference>
<sequence length="381" mass="40029">MDFAFSPDQEALAKRIREFTAERMAPLAAEADRTGRFRDGLFAELAAQELFALGVPAAYGGRGADSVSLGIALEELAAGDLTPCYAVLNAALIGAILDGNATPEQCRRWLPAVAAGESVLALCLTEPGHGTDAASVEMRAEESGSGWVLHGVKTSTMLGAYATHGVVFARTGGPGARGVTAFFTPLDAPGITRTPLHDLGSRAGGRSTLAFDGVAVGADAVIGGPGLGFVQVMRGFDYSRALIALMAVGAASASLREALDHARVRETFGRPIGTYQGVAFPLVEHATALHMARLVAYEALWRKDAGLDHRMEANMAKWWAPKAAVDAAHQALLTFGHQGWSEDLPIARRLRDLIGTELGDGTAGATRLVLARRLLGREHAP</sequence>
<dbReference type="SUPFAM" id="SSF56645">
    <property type="entry name" value="Acyl-CoA dehydrogenase NM domain-like"/>
    <property type="match status" value="1"/>
</dbReference>
<dbReference type="RefSeq" id="WP_103943932.1">
    <property type="nucleotide sequence ID" value="NZ_FNVO01000025.1"/>
</dbReference>
<proteinExistence type="inferred from homology"/>
<protein>
    <submittedName>
        <fullName evidence="9">Cyclohexanecarboxyl-CoA dehydrogenase</fullName>
    </submittedName>
</protein>
<reference evidence="10" key="1">
    <citation type="submission" date="2016-10" db="EMBL/GenBank/DDBJ databases">
        <authorList>
            <person name="Varghese N."/>
            <person name="Submissions S."/>
        </authorList>
    </citation>
    <scope>NUCLEOTIDE SEQUENCE [LARGE SCALE GENOMIC DNA]</scope>
    <source>
        <strain evidence="10">DSM 43163</strain>
    </source>
</reference>
<dbReference type="Pfam" id="PF02771">
    <property type="entry name" value="Acyl-CoA_dh_N"/>
    <property type="match status" value="1"/>
</dbReference>
<evidence type="ECO:0000256" key="3">
    <source>
        <dbReference type="ARBA" id="ARBA00022630"/>
    </source>
</evidence>
<dbReference type="SUPFAM" id="SSF47203">
    <property type="entry name" value="Acyl-CoA dehydrogenase C-terminal domain-like"/>
    <property type="match status" value="1"/>
</dbReference>
<dbReference type="InterPro" id="IPR009100">
    <property type="entry name" value="AcylCoA_DH/oxidase_NM_dom_sf"/>
</dbReference>
<evidence type="ECO:0000259" key="8">
    <source>
        <dbReference type="Pfam" id="PF02771"/>
    </source>
</evidence>
<dbReference type="InterPro" id="IPR009075">
    <property type="entry name" value="AcylCo_DH/oxidase_C"/>
</dbReference>
<evidence type="ECO:0000313" key="10">
    <source>
        <dbReference type="Proteomes" id="UP000236723"/>
    </source>
</evidence>
<dbReference type="Pfam" id="PF02770">
    <property type="entry name" value="Acyl-CoA_dh_M"/>
    <property type="match status" value="1"/>
</dbReference>
<feature type="domain" description="Acyl-CoA dehydrogenase/oxidase C-terminal" evidence="6">
    <location>
        <begin position="228"/>
        <end position="375"/>
    </location>
</feature>